<reference evidence="5 6" key="1">
    <citation type="submission" date="2021-01" db="EMBL/GenBank/DDBJ databases">
        <title>Roseomonas sp. nov, a bacterium isolated from an oil production mixture in Yumen Oilfield.</title>
        <authorList>
            <person name="Wu D."/>
        </authorList>
    </citation>
    <scope>NUCLEOTIDE SEQUENCE [LARGE SCALE GENOMIC DNA]</scope>
    <source>
        <strain evidence="5 6">ROY-5-3</strain>
    </source>
</reference>
<dbReference type="RefSeq" id="WP_216875303.1">
    <property type="nucleotide sequence ID" value="NZ_JAERQM010000003.1"/>
</dbReference>
<dbReference type="PROSITE" id="PS51257">
    <property type="entry name" value="PROKAR_LIPOPROTEIN"/>
    <property type="match status" value="1"/>
</dbReference>
<dbReference type="EMBL" id="JAERQM010000003">
    <property type="protein sequence ID" value="MBU8544222.1"/>
    <property type="molecule type" value="Genomic_DNA"/>
</dbReference>
<organism evidence="5 6">
    <name type="scientific">Falsiroseomonas oleicola</name>
    <dbReference type="NCBI Taxonomy" id="2801474"/>
    <lineage>
        <taxon>Bacteria</taxon>
        <taxon>Pseudomonadati</taxon>
        <taxon>Pseudomonadota</taxon>
        <taxon>Alphaproteobacteria</taxon>
        <taxon>Acetobacterales</taxon>
        <taxon>Roseomonadaceae</taxon>
        <taxon>Falsiroseomonas</taxon>
    </lineage>
</organism>
<dbReference type="InterPro" id="IPR052158">
    <property type="entry name" value="INH-QAR"/>
</dbReference>
<protein>
    <submittedName>
        <fullName evidence="5">GlxA family transcriptional regulator</fullName>
    </submittedName>
</protein>
<keyword evidence="1" id="KW-0805">Transcription regulation</keyword>
<dbReference type="Pfam" id="PF01965">
    <property type="entry name" value="DJ-1_PfpI"/>
    <property type="match status" value="1"/>
</dbReference>
<dbReference type="PROSITE" id="PS01124">
    <property type="entry name" value="HTH_ARAC_FAMILY_2"/>
    <property type="match status" value="1"/>
</dbReference>
<evidence type="ECO:0000259" key="4">
    <source>
        <dbReference type="PROSITE" id="PS01124"/>
    </source>
</evidence>
<keyword evidence="3" id="KW-0804">Transcription</keyword>
<name>A0ABS6H6A3_9PROT</name>
<dbReference type="InterPro" id="IPR018062">
    <property type="entry name" value="HTH_AraC-typ_CS"/>
</dbReference>
<proteinExistence type="predicted"/>
<comment type="caution">
    <text evidence="5">The sequence shown here is derived from an EMBL/GenBank/DDBJ whole genome shotgun (WGS) entry which is preliminary data.</text>
</comment>
<dbReference type="SMART" id="SM00342">
    <property type="entry name" value="HTH_ARAC"/>
    <property type="match status" value="1"/>
</dbReference>
<sequence length="323" mass="35042">MPAVLRIGFLLLPGFALLSYGCAVEPFRAANDLAGTKLYEWVHISPDGLPVRASNGVGIMADQGLARPGQIDLLFVCAGGNPAEFEHPATLAWLRAEAARGIRIGGISGGAYILARAGLLQGYRCTAHWDYVPAMAERFPGLTVTGALFEVDRDRCTCSGGTAALDMMLALIEAAQGRPLARAVAEWFLHTRPRAGDEPQRMGLPERYDTNHPSLLAALEQMERAIEDPLPREALATSAGLSVRQLERLFRGHLGLTIGAHYLGLRLDHARRLLRQTALSVLQVAMACGFVSAAHFSRAYAARFGRSPRQDRRGEVTAARPRR</sequence>
<dbReference type="PANTHER" id="PTHR43130:SF3">
    <property type="entry name" value="HTH-TYPE TRANSCRIPTIONAL REGULATOR RV1931C"/>
    <property type="match status" value="1"/>
</dbReference>
<evidence type="ECO:0000313" key="5">
    <source>
        <dbReference type="EMBL" id="MBU8544222.1"/>
    </source>
</evidence>
<feature type="domain" description="HTH araC/xylS-type" evidence="4">
    <location>
        <begin position="216"/>
        <end position="314"/>
    </location>
</feature>
<evidence type="ECO:0000313" key="6">
    <source>
        <dbReference type="Proteomes" id="UP000689967"/>
    </source>
</evidence>
<dbReference type="PROSITE" id="PS00041">
    <property type="entry name" value="HTH_ARAC_FAMILY_1"/>
    <property type="match status" value="1"/>
</dbReference>
<evidence type="ECO:0000256" key="1">
    <source>
        <dbReference type="ARBA" id="ARBA00023015"/>
    </source>
</evidence>
<gene>
    <name evidence="5" type="ORF">JJQ90_10925</name>
</gene>
<dbReference type="Pfam" id="PF12833">
    <property type="entry name" value="HTH_18"/>
    <property type="match status" value="1"/>
</dbReference>
<evidence type="ECO:0000256" key="2">
    <source>
        <dbReference type="ARBA" id="ARBA00023125"/>
    </source>
</evidence>
<dbReference type="CDD" id="cd03136">
    <property type="entry name" value="GATase1_AraC_ArgR_like"/>
    <property type="match status" value="1"/>
</dbReference>
<evidence type="ECO:0000256" key="3">
    <source>
        <dbReference type="ARBA" id="ARBA00023163"/>
    </source>
</evidence>
<dbReference type="InterPro" id="IPR002818">
    <property type="entry name" value="DJ-1/PfpI"/>
</dbReference>
<dbReference type="InterPro" id="IPR018060">
    <property type="entry name" value="HTH_AraC"/>
</dbReference>
<keyword evidence="2" id="KW-0238">DNA-binding</keyword>
<keyword evidence="6" id="KW-1185">Reference proteome</keyword>
<accession>A0ABS6H6A3</accession>
<dbReference type="PANTHER" id="PTHR43130">
    <property type="entry name" value="ARAC-FAMILY TRANSCRIPTIONAL REGULATOR"/>
    <property type="match status" value="1"/>
</dbReference>
<dbReference type="Proteomes" id="UP000689967">
    <property type="component" value="Unassembled WGS sequence"/>
</dbReference>